<evidence type="ECO:0000313" key="1">
    <source>
        <dbReference type="EMBL" id="GJD51236.1"/>
    </source>
</evidence>
<gene>
    <name evidence="1" type="ORF">OPKNFCMD_3988</name>
</gene>
<accession>A0ABQ4R1S0</accession>
<evidence type="ECO:0008006" key="3">
    <source>
        <dbReference type="Google" id="ProtNLM"/>
    </source>
</evidence>
<organism evidence="1 2">
    <name type="scientific">Methylobacterium crusticola</name>
    <dbReference type="NCBI Taxonomy" id="1697972"/>
    <lineage>
        <taxon>Bacteria</taxon>
        <taxon>Pseudomonadati</taxon>
        <taxon>Pseudomonadota</taxon>
        <taxon>Alphaproteobacteria</taxon>
        <taxon>Hyphomicrobiales</taxon>
        <taxon>Methylobacteriaceae</taxon>
        <taxon>Methylobacterium</taxon>
    </lineage>
</organism>
<comment type="caution">
    <text evidence="1">The sequence shown here is derived from an EMBL/GenBank/DDBJ whole genome shotgun (WGS) entry which is preliminary data.</text>
</comment>
<proteinExistence type="predicted"/>
<evidence type="ECO:0000313" key="2">
    <source>
        <dbReference type="Proteomes" id="UP001055167"/>
    </source>
</evidence>
<dbReference type="EMBL" id="BPQH01000012">
    <property type="protein sequence ID" value="GJD51236.1"/>
    <property type="molecule type" value="Genomic_DNA"/>
</dbReference>
<keyword evidence="2" id="KW-1185">Reference proteome</keyword>
<dbReference type="Gene3D" id="3.90.1720.10">
    <property type="entry name" value="endopeptidase domain like (from Nostoc punctiforme)"/>
    <property type="match status" value="1"/>
</dbReference>
<reference evidence="1" key="1">
    <citation type="journal article" date="2021" name="Front. Microbiol.">
        <title>Comprehensive Comparative Genomics and Phenotyping of Methylobacterium Species.</title>
        <authorList>
            <person name="Alessa O."/>
            <person name="Ogura Y."/>
            <person name="Fujitani Y."/>
            <person name="Takami H."/>
            <person name="Hayashi T."/>
            <person name="Sahin N."/>
            <person name="Tani A."/>
        </authorList>
    </citation>
    <scope>NUCLEOTIDE SEQUENCE</scope>
    <source>
        <strain evidence="1">KCTC 52305</strain>
    </source>
</reference>
<sequence length="178" mass="19627">MLAHAHHGHDKRHRLLRALDTSGVEHLWLSGYTVNWETGKPLTGKPVKDGKAHTHCSAFVAAIAMRLNVYILRPPEHGTVLLANAQGYWLRDVGAGRGWRPLLDERQAQARADAGELVVASYINPDPAVSGHIAFVRPDSGLAALEIAQAGHHNFARGTMDQGFGTRRWRVHFYAHAL</sequence>
<reference evidence="1" key="2">
    <citation type="submission" date="2021-08" db="EMBL/GenBank/DDBJ databases">
        <authorList>
            <person name="Tani A."/>
            <person name="Ola A."/>
            <person name="Ogura Y."/>
            <person name="Katsura K."/>
            <person name="Hayashi T."/>
        </authorList>
    </citation>
    <scope>NUCLEOTIDE SEQUENCE</scope>
    <source>
        <strain evidence="1">KCTC 52305</strain>
    </source>
</reference>
<protein>
    <recommendedName>
        <fullName evidence="3">CHAP domain-containing protein</fullName>
    </recommendedName>
</protein>
<name>A0ABQ4R1S0_9HYPH</name>
<dbReference type="Proteomes" id="UP001055167">
    <property type="component" value="Unassembled WGS sequence"/>
</dbReference>
<dbReference type="RefSeq" id="WP_128565773.1">
    <property type="nucleotide sequence ID" value="NZ_BPQH01000012.1"/>
</dbReference>